<dbReference type="Proteomes" id="UP001500994">
    <property type="component" value="Unassembled WGS sequence"/>
</dbReference>
<evidence type="ECO:0000256" key="1">
    <source>
        <dbReference type="SAM" id="MobiDB-lite"/>
    </source>
</evidence>
<organism evidence="2 3">
    <name type="scientific">Streptomyces lunalinharesii</name>
    <dbReference type="NCBI Taxonomy" id="333384"/>
    <lineage>
        <taxon>Bacteria</taxon>
        <taxon>Bacillati</taxon>
        <taxon>Actinomycetota</taxon>
        <taxon>Actinomycetes</taxon>
        <taxon>Kitasatosporales</taxon>
        <taxon>Streptomycetaceae</taxon>
        <taxon>Streptomyces</taxon>
    </lineage>
</organism>
<keyword evidence="3" id="KW-1185">Reference proteome</keyword>
<name>A0ABN3RIU1_9ACTN</name>
<accession>A0ABN3RIU1</accession>
<reference evidence="2 3" key="1">
    <citation type="journal article" date="2019" name="Int. J. Syst. Evol. Microbiol.">
        <title>The Global Catalogue of Microorganisms (GCM) 10K type strain sequencing project: providing services to taxonomists for standard genome sequencing and annotation.</title>
        <authorList>
            <consortium name="The Broad Institute Genomics Platform"/>
            <consortium name="The Broad Institute Genome Sequencing Center for Infectious Disease"/>
            <person name="Wu L."/>
            <person name="Ma J."/>
        </authorList>
    </citation>
    <scope>NUCLEOTIDE SEQUENCE [LARGE SCALE GENOMIC DNA]</scope>
    <source>
        <strain evidence="2 3">JCM 16374</strain>
    </source>
</reference>
<proteinExistence type="predicted"/>
<protein>
    <submittedName>
        <fullName evidence="2">Uncharacterized protein</fullName>
    </submittedName>
</protein>
<evidence type="ECO:0000313" key="2">
    <source>
        <dbReference type="EMBL" id="GAA2653246.1"/>
    </source>
</evidence>
<feature type="compositionally biased region" description="Basic and acidic residues" evidence="1">
    <location>
        <begin position="12"/>
        <end position="26"/>
    </location>
</feature>
<comment type="caution">
    <text evidence="2">The sequence shown here is derived from an EMBL/GenBank/DDBJ whole genome shotgun (WGS) entry which is preliminary data.</text>
</comment>
<evidence type="ECO:0000313" key="3">
    <source>
        <dbReference type="Proteomes" id="UP001500994"/>
    </source>
</evidence>
<feature type="region of interest" description="Disordered" evidence="1">
    <location>
        <begin position="1"/>
        <end position="66"/>
    </location>
</feature>
<dbReference type="RefSeq" id="WP_344574445.1">
    <property type="nucleotide sequence ID" value="NZ_BAAARK010000004.1"/>
</dbReference>
<dbReference type="EMBL" id="BAAARK010000004">
    <property type="protein sequence ID" value="GAA2653246.1"/>
    <property type="molecule type" value="Genomic_DNA"/>
</dbReference>
<sequence length="66" mass="7108">MREWGDGPARPPDIDRRPAGRADVVKQRGNVLRRRRPGHRPDGGALASGAGRATSSDDTGAKQCHH</sequence>
<gene>
    <name evidence="2" type="ORF">GCM10009864_17520</name>
</gene>